<dbReference type="AlphaFoldDB" id="A0A7S3LRW8"/>
<feature type="compositionally biased region" description="Basic and acidic residues" evidence="1">
    <location>
        <begin position="223"/>
        <end position="253"/>
    </location>
</feature>
<sequence>MSSDAHPAPPKPRARRFSVSGGETMRRNSLLGGSGAPPPPLPTERRLSVDRNAIARVMKTEPSGRSRADSTSRPIDHIPPPPVRKGERRLSIDRAAVRKSMEDAAASYSQQGGAVPHGYRRHSVGLGIPFTAPAGHKHGGFANMTNEEAAALASQLHEATQPRRGSAASVSSLKPLEENEEEKHDETDTEKEPAGIGHRATLRRKSIDANVAPPKSISPPPARARDQPGWKEEDDAEERRNAIQKIEESRGYDSEEEGDDMDDEYEKGRRWREMEEDHDPSEFVDLDLDETSKDAVPSAALTEEELHSIKSKRKQVGELNVRLEKERTKKETVLEQRREELEILREGEELEKEKNLLDEQEKRRRMQEQREENIRKIEIRREKKEAAEEIGKLRQRKLERKREENIGKREAELDKEKTHKEIIERRRADKLRQREKEEEEKEMKAEEDAIHKRQMMYTLEARRNAKMKEQEEERARRKLFLSRLQEKREVNIMLFVKEREKRAQVTAEKKKALDGLERRREENIRRKEEDRKHRQEKLQEYMRRREQNISTLEAARDRQKALKMKLINEKMSQVLETEEKRESSIKSREEEREKKRLEREEKRRVLEEIREKNILEKEERRQFRLNLERAQREERVRHFYKERMARLQEEEESLERAAANERLEAQRVEALRVRDSALAKEREITAAHAAEVEAKREKSINERENARGIAAKQKAIALKQLQAKVSLKSR</sequence>
<feature type="region of interest" description="Disordered" evidence="1">
    <location>
        <begin position="152"/>
        <end position="291"/>
    </location>
</feature>
<reference evidence="2" key="1">
    <citation type="submission" date="2021-01" db="EMBL/GenBank/DDBJ databases">
        <authorList>
            <person name="Corre E."/>
            <person name="Pelletier E."/>
            <person name="Niang G."/>
            <person name="Scheremetjew M."/>
            <person name="Finn R."/>
            <person name="Kale V."/>
            <person name="Holt S."/>
            <person name="Cochrane G."/>
            <person name="Meng A."/>
            <person name="Brown T."/>
            <person name="Cohen L."/>
        </authorList>
    </citation>
    <scope>NUCLEOTIDE SEQUENCE</scope>
    <source>
        <strain evidence="2">NIES-2562</strain>
    </source>
</reference>
<feature type="compositionally biased region" description="Basic and acidic residues" evidence="1">
    <location>
        <begin position="266"/>
        <end position="275"/>
    </location>
</feature>
<feature type="region of interest" description="Disordered" evidence="1">
    <location>
        <begin position="501"/>
        <end position="543"/>
    </location>
</feature>
<feature type="compositionally biased region" description="Basic and acidic residues" evidence="1">
    <location>
        <begin position="58"/>
        <end position="76"/>
    </location>
</feature>
<protein>
    <submittedName>
        <fullName evidence="2">Uncharacterized protein</fullName>
    </submittedName>
</protein>
<accession>A0A7S3LRW8</accession>
<name>A0A7S3LRW8_9EUKA</name>
<organism evidence="2">
    <name type="scientific">Palpitomonas bilix</name>
    <dbReference type="NCBI Taxonomy" id="652834"/>
    <lineage>
        <taxon>Eukaryota</taxon>
        <taxon>Eukaryota incertae sedis</taxon>
    </lineage>
</organism>
<feature type="region of interest" description="Disordered" evidence="1">
    <location>
        <begin position="424"/>
        <end position="454"/>
    </location>
</feature>
<dbReference type="EMBL" id="HBIB01037448">
    <property type="protein sequence ID" value="CAE0262167.1"/>
    <property type="molecule type" value="Transcribed_RNA"/>
</dbReference>
<gene>
    <name evidence="2" type="ORF">PBIL07802_LOCUS24462</name>
</gene>
<feature type="compositionally biased region" description="Basic and acidic residues" evidence="1">
    <location>
        <begin position="424"/>
        <end position="451"/>
    </location>
</feature>
<feature type="compositionally biased region" description="Acidic residues" evidence="1">
    <location>
        <begin position="254"/>
        <end position="265"/>
    </location>
</feature>
<feature type="compositionally biased region" description="Basic and acidic residues" evidence="1">
    <location>
        <begin position="175"/>
        <end position="193"/>
    </location>
</feature>
<evidence type="ECO:0000256" key="1">
    <source>
        <dbReference type="SAM" id="MobiDB-lite"/>
    </source>
</evidence>
<feature type="compositionally biased region" description="Basic and acidic residues" evidence="1">
    <location>
        <begin position="577"/>
        <end position="599"/>
    </location>
</feature>
<feature type="region of interest" description="Disordered" evidence="1">
    <location>
        <begin position="573"/>
        <end position="599"/>
    </location>
</feature>
<evidence type="ECO:0000313" key="2">
    <source>
        <dbReference type="EMBL" id="CAE0262167.1"/>
    </source>
</evidence>
<feature type="region of interest" description="Disordered" evidence="1">
    <location>
        <begin position="1"/>
        <end position="89"/>
    </location>
</feature>
<feature type="compositionally biased region" description="Acidic residues" evidence="1">
    <location>
        <begin position="276"/>
        <end position="289"/>
    </location>
</feature>
<proteinExistence type="predicted"/>